<gene>
    <name evidence="1" type="ORF">UZ20_WS6002000207</name>
</gene>
<dbReference type="STRING" id="1617427.UZ20_WS6002000207"/>
<protein>
    <submittedName>
        <fullName evidence="1">Uncharacterized protein</fullName>
    </submittedName>
</protein>
<proteinExistence type="predicted"/>
<evidence type="ECO:0000313" key="1">
    <source>
        <dbReference type="EMBL" id="KXK09898.1"/>
    </source>
</evidence>
<dbReference type="AlphaFoldDB" id="A0A136KKR8"/>
<comment type="caution">
    <text evidence="1">The sequence shown here is derived from an EMBL/GenBank/DDBJ whole genome shotgun (WGS) entry which is preliminary data.</text>
</comment>
<organism evidence="1 2">
    <name type="scientific">candidate division WS6 bacterium OLB21</name>
    <dbReference type="NCBI Taxonomy" id="1617427"/>
    <lineage>
        <taxon>Bacteria</taxon>
        <taxon>Candidatus Dojkabacteria</taxon>
    </lineage>
</organism>
<accession>A0A136KKR8</accession>
<reference evidence="1 2" key="1">
    <citation type="submission" date="2015-02" db="EMBL/GenBank/DDBJ databases">
        <title>Improved understanding of the partial-nitritation anammox process through 23 genomes representing the majority of the microbial community.</title>
        <authorList>
            <person name="Speth D.R."/>
            <person name="In T Zandt M."/>
            <person name="Guerrero Cruz S."/>
            <person name="Jetten M.S."/>
            <person name="Dutilh B.E."/>
        </authorList>
    </citation>
    <scope>NUCLEOTIDE SEQUENCE [LARGE SCALE GENOMIC DNA]</scope>
    <source>
        <strain evidence="1">OLB21</strain>
    </source>
</reference>
<name>A0A136KKR8_9BACT</name>
<sequence length="72" mass="7878">MINNLQCTLDNPLFVEGNNGPVNDTLLDTLRAKVVDVLGLNSTHGLYENHRSAAPRIEKPLLGNVSVVNREP</sequence>
<dbReference type="EMBL" id="JYPD01000011">
    <property type="protein sequence ID" value="KXK09898.1"/>
    <property type="molecule type" value="Genomic_DNA"/>
</dbReference>
<evidence type="ECO:0000313" key="2">
    <source>
        <dbReference type="Proteomes" id="UP000070449"/>
    </source>
</evidence>
<dbReference type="Proteomes" id="UP000070449">
    <property type="component" value="Unassembled WGS sequence"/>
</dbReference>